<gene>
    <name evidence="2" type="ORF">FANTH_10646</name>
</gene>
<dbReference type="PANTHER" id="PTHR35186:SF4">
    <property type="entry name" value="PRION-INHIBITION AND PROPAGATION HELO DOMAIN-CONTAINING PROTEIN"/>
    <property type="match status" value="1"/>
</dbReference>
<name>A0A8H5DW96_9HYPO</name>
<sequence length="483" mass="54166">MSGFEVAGIVLGSIPIVVSALQCYMNGLGTLQNFRSYKRILKSLILNLKNEHMNFQNICETLLTGIAPQTRIEEMIRDPFGDLWREEEIFKKLRLRLWSSLQVFDDRVQDMREAIEEMMEKLNVGTDGKADWAESSSLRKQFKRATFILHKSNHEEALTRIRDGVSALQRLAFLNTDLELQRKSRSQGRLNKLVNGMLSGIYHALRSTMTCKCSGLHDVGLRLTPPSRTVVPEDDDEDIIKELQFRLAVSYLAGSQVNTSKQWNEILLKSGENSKTSMVSFTAQSTSTSRKTVGCDEWSLVPLKEVLQDPALLYGDRLRLAWTIACGVLQMQGTPWVADTPRSEDIFIAQKGGVLQFRHVFVLRQFPEYPRDNPAASPTNPFMLYLGILLTELILGQSIATLDSPQTQTLEPGLPRHILDYEAANKLLGRVMMAGGPGYYNAVERCLRSDMHIGTAGGLCCSQGDVVSGVLDPLEQDLRRLVA</sequence>
<dbReference type="InterPro" id="IPR056002">
    <property type="entry name" value="DUF7580"/>
</dbReference>
<evidence type="ECO:0000313" key="3">
    <source>
        <dbReference type="Proteomes" id="UP000573603"/>
    </source>
</evidence>
<dbReference type="Pfam" id="PF24476">
    <property type="entry name" value="DUF7580"/>
    <property type="match status" value="1"/>
</dbReference>
<dbReference type="EMBL" id="JABEVY010000301">
    <property type="protein sequence ID" value="KAF5237771.1"/>
    <property type="molecule type" value="Genomic_DNA"/>
</dbReference>
<reference evidence="2 3" key="1">
    <citation type="journal article" date="2020" name="BMC Genomics">
        <title>Correction to: Identification and distribution of gene clusters required for synthesis of sphingolipid metabolism inhibitors in diverse species of the filamentous fungus Fusarium.</title>
        <authorList>
            <person name="Kim H.S."/>
            <person name="Lohmar J.M."/>
            <person name="Busman M."/>
            <person name="Brown D.W."/>
            <person name="Naumann T.A."/>
            <person name="Divon H.H."/>
            <person name="Lysoe E."/>
            <person name="Uhlig S."/>
            <person name="Proctor R.H."/>
        </authorList>
    </citation>
    <scope>NUCLEOTIDE SEQUENCE [LARGE SCALE GENOMIC DNA]</scope>
    <source>
        <strain evidence="2 3">NRRL 25214</strain>
    </source>
</reference>
<proteinExistence type="predicted"/>
<dbReference type="Proteomes" id="UP000573603">
    <property type="component" value="Unassembled WGS sequence"/>
</dbReference>
<dbReference type="AlphaFoldDB" id="A0A8H5DW96"/>
<evidence type="ECO:0000313" key="2">
    <source>
        <dbReference type="EMBL" id="KAF5237771.1"/>
    </source>
</evidence>
<protein>
    <recommendedName>
        <fullName evidence="1">DUF7580 domain-containing protein</fullName>
    </recommendedName>
</protein>
<keyword evidence="3" id="KW-1185">Reference proteome</keyword>
<feature type="domain" description="DUF7580" evidence="1">
    <location>
        <begin position="314"/>
        <end position="454"/>
    </location>
</feature>
<dbReference type="PANTHER" id="PTHR35186">
    <property type="entry name" value="ANK_REP_REGION DOMAIN-CONTAINING PROTEIN"/>
    <property type="match status" value="1"/>
</dbReference>
<comment type="caution">
    <text evidence="2">The sequence shown here is derived from an EMBL/GenBank/DDBJ whole genome shotgun (WGS) entry which is preliminary data.</text>
</comment>
<evidence type="ECO:0000259" key="1">
    <source>
        <dbReference type="Pfam" id="PF24476"/>
    </source>
</evidence>
<accession>A0A8H5DW96</accession>
<organism evidence="2 3">
    <name type="scientific">Fusarium anthophilum</name>
    <dbReference type="NCBI Taxonomy" id="48485"/>
    <lineage>
        <taxon>Eukaryota</taxon>
        <taxon>Fungi</taxon>
        <taxon>Dikarya</taxon>
        <taxon>Ascomycota</taxon>
        <taxon>Pezizomycotina</taxon>
        <taxon>Sordariomycetes</taxon>
        <taxon>Hypocreomycetidae</taxon>
        <taxon>Hypocreales</taxon>
        <taxon>Nectriaceae</taxon>
        <taxon>Fusarium</taxon>
        <taxon>Fusarium fujikuroi species complex</taxon>
    </lineage>
</organism>